<dbReference type="AlphaFoldDB" id="A0AA88SWN1"/>
<sequence>MTPSPCLGIHVTAMEKCVHLARPVNTTDVVTQQAGTEQTKPNHTRPGQTRKNNTARQLPPANSDRYVRVCQFNQSFHLGEDTALPGRAEARSKKQLSAPGSRQWG</sequence>
<name>A0AA88SWN1_CHASR</name>
<gene>
    <name evidence="2" type="ORF">Q5P01_007792</name>
</gene>
<evidence type="ECO:0000313" key="3">
    <source>
        <dbReference type="Proteomes" id="UP001187415"/>
    </source>
</evidence>
<comment type="caution">
    <text evidence="2">The sequence shown here is derived from an EMBL/GenBank/DDBJ whole genome shotgun (WGS) entry which is preliminary data.</text>
</comment>
<feature type="region of interest" description="Disordered" evidence="1">
    <location>
        <begin position="81"/>
        <end position="105"/>
    </location>
</feature>
<evidence type="ECO:0000256" key="1">
    <source>
        <dbReference type="SAM" id="MobiDB-lite"/>
    </source>
</evidence>
<proteinExistence type="predicted"/>
<accession>A0AA88SWN1</accession>
<dbReference type="EMBL" id="JAUPFM010000005">
    <property type="protein sequence ID" value="KAK2851516.1"/>
    <property type="molecule type" value="Genomic_DNA"/>
</dbReference>
<keyword evidence="3" id="KW-1185">Reference proteome</keyword>
<feature type="compositionally biased region" description="Polar residues" evidence="1">
    <location>
        <begin position="28"/>
        <end position="56"/>
    </location>
</feature>
<reference evidence="2" key="1">
    <citation type="submission" date="2023-07" db="EMBL/GenBank/DDBJ databases">
        <title>Chromosome-level Genome Assembly of Striped Snakehead (Channa striata).</title>
        <authorList>
            <person name="Liu H."/>
        </authorList>
    </citation>
    <scope>NUCLEOTIDE SEQUENCE</scope>
    <source>
        <strain evidence="2">Gz</strain>
        <tissue evidence="2">Muscle</tissue>
    </source>
</reference>
<dbReference type="Proteomes" id="UP001187415">
    <property type="component" value="Unassembled WGS sequence"/>
</dbReference>
<feature type="region of interest" description="Disordered" evidence="1">
    <location>
        <begin position="28"/>
        <end position="63"/>
    </location>
</feature>
<protein>
    <submittedName>
        <fullName evidence="2">Uncharacterized protein</fullName>
    </submittedName>
</protein>
<organism evidence="2 3">
    <name type="scientific">Channa striata</name>
    <name type="common">Snakehead murrel</name>
    <name type="synonym">Ophicephalus striatus</name>
    <dbReference type="NCBI Taxonomy" id="64152"/>
    <lineage>
        <taxon>Eukaryota</taxon>
        <taxon>Metazoa</taxon>
        <taxon>Chordata</taxon>
        <taxon>Craniata</taxon>
        <taxon>Vertebrata</taxon>
        <taxon>Euteleostomi</taxon>
        <taxon>Actinopterygii</taxon>
        <taxon>Neopterygii</taxon>
        <taxon>Teleostei</taxon>
        <taxon>Neoteleostei</taxon>
        <taxon>Acanthomorphata</taxon>
        <taxon>Anabantaria</taxon>
        <taxon>Anabantiformes</taxon>
        <taxon>Channoidei</taxon>
        <taxon>Channidae</taxon>
        <taxon>Channa</taxon>
    </lineage>
</organism>
<evidence type="ECO:0000313" key="2">
    <source>
        <dbReference type="EMBL" id="KAK2851516.1"/>
    </source>
</evidence>